<evidence type="ECO:0000313" key="2">
    <source>
        <dbReference type="Proteomes" id="UP000012089"/>
    </source>
</evidence>
<reference evidence="1 2" key="1">
    <citation type="submission" date="2013-01" db="EMBL/GenBank/DDBJ databases">
        <authorList>
            <person name="Harkins D.M."/>
            <person name="Durkin A.S."/>
            <person name="Brinkac L.M."/>
            <person name="Haft D.H."/>
            <person name="Selengut J.D."/>
            <person name="Sanka R."/>
            <person name="DePew J."/>
            <person name="Purushe J."/>
            <person name="Tulsiani S.M."/>
            <person name="Graham G.C."/>
            <person name="Burns M.-A."/>
            <person name="Dohnt M.F."/>
            <person name="Smythe L.D."/>
            <person name="McKay D.B."/>
            <person name="Craig S.B."/>
            <person name="Vinetz J.M."/>
            <person name="Sutton G.G."/>
            <person name="Nierman W.C."/>
            <person name="Fouts D.E."/>
        </authorList>
    </citation>
    <scope>NUCLEOTIDE SEQUENCE [LARGE SCALE GENOMIC DNA]</scope>
    <source>
        <strain evidence="1 2">LT2156</strain>
    </source>
</reference>
<gene>
    <name evidence="1" type="ORF">LEP1GSC158_0689</name>
</gene>
<sequence length="47" mass="5577">MLIGGIREFFNNSIIDFYYKILNEDLKEDIVVPTNYVTLHIFNGRQL</sequence>
<dbReference type="Proteomes" id="UP000012089">
    <property type="component" value="Unassembled WGS sequence"/>
</dbReference>
<name>M6HXB7_LEPIR</name>
<evidence type="ECO:0000313" key="1">
    <source>
        <dbReference type="EMBL" id="EMM95516.1"/>
    </source>
</evidence>
<comment type="caution">
    <text evidence="1">The sequence shown here is derived from an EMBL/GenBank/DDBJ whole genome shotgun (WGS) entry which is preliminary data.</text>
</comment>
<proteinExistence type="predicted"/>
<accession>M6HXB7</accession>
<organism evidence="1 2">
    <name type="scientific">Leptospira interrogans serovar Zanoni str. LT2156</name>
    <dbReference type="NCBI Taxonomy" id="1001601"/>
    <lineage>
        <taxon>Bacteria</taxon>
        <taxon>Pseudomonadati</taxon>
        <taxon>Spirochaetota</taxon>
        <taxon>Spirochaetia</taxon>
        <taxon>Leptospirales</taxon>
        <taxon>Leptospiraceae</taxon>
        <taxon>Leptospira</taxon>
    </lineage>
</organism>
<protein>
    <submittedName>
        <fullName evidence="1">Uncharacterized protein</fullName>
    </submittedName>
</protein>
<dbReference type="AlphaFoldDB" id="M6HXB7"/>
<dbReference type="EMBL" id="AFMF02000031">
    <property type="protein sequence ID" value="EMM95516.1"/>
    <property type="molecule type" value="Genomic_DNA"/>
</dbReference>